<evidence type="ECO:0000256" key="2">
    <source>
        <dbReference type="SAM" id="Phobius"/>
    </source>
</evidence>
<keyword evidence="2" id="KW-1133">Transmembrane helix</keyword>
<reference evidence="3 4" key="1">
    <citation type="journal article" date="2015" name="Genome Biol. Evol.">
        <title>Comparative Genomics of a Bacterivorous Green Alga Reveals Evolutionary Causalities and Consequences of Phago-Mixotrophic Mode of Nutrition.</title>
        <authorList>
            <person name="Burns J.A."/>
            <person name="Paasch A."/>
            <person name="Narechania A."/>
            <person name="Kim E."/>
        </authorList>
    </citation>
    <scope>NUCLEOTIDE SEQUENCE [LARGE SCALE GENOMIC DNA]</scope>
    <source>
        <strain evidence="3 4">PLY_AMNH</strain>
    </source>
</reference>
<feature type="compositionally biased region" description="Basic and acidic residues" evidence="1">
    <location>
        <begin position="246"/>
        <end position="259"/>
    </location>
</feature>
<evidence type="ECO:0000313" key="3">
    <source>
        <dbReference type="EMBL" id="KAK3260862.1"/>
    </source>
</evidence>
<feature type="region of interest" description="Disordered" evidence="1">
    <location>
        <begin position="627"/>
        <end position="652"/>
    </location>
</feature>
<comment type="caution">
    <text evidence="3">The sequence shown here is derived from an EMBL/GenBank/DDBJ whole genome shotgun (WGS) entry which is preliminary data.</text>
</comment>
<organism evidence="3 4">
    <name type="scientific">Cymbomonas tetramitiformis</name>
    <dbReference type="NCBI Taxonomy" id="36881"/>
    <lineage>
        <taxon>Eukaryota</taxon>
        <taxon>Viridiplantae</taxon>
        <taxon>Chlorophyta</taxon>
        <taxon>Pyramimonadophyceae</taxon>
        <taxon>Pyramimonadales</taxon>
        <taxon>Pyramimonadaceae</taxon>
        <taxon>Cymbomonas</taxon>
    </lineage>
</organism>
<protein>
    <recommendedName>
        <fullName evidence="5">TRP C-terminal domain-containing protein</fullName>
    </recommendedName>
</protein>
<evidence type="ECO:0000313" key="4">
    <source>
        <dbReference type="Proteomes" id="UP001190700"/>
    </source>
</evidence>
<feature type="compositionally biased region" description="Polar residues" evidence="1">
    <location>
        <begin position="633"/>
        <end position="652"/>
    </location>
</feature>
<feature type="transmembrane region" description="Helical" evidence="2">
    <location>
        <begin position="378"/>
        <end position="402"/>
    </location>
</feature>
<feature type="transmembrane region" description="Helical" evidence="2">
    <location>
        <begin position="587"/>
        <end position="609"/>
    </location>
</feature>
<feature type="transmembrane region" description="Helical" evidence="2">
    <location>
        <begin position="314"/>
        <end position="332"/>
    </location>
</feature>
<sequence>MEYKRGRAWSINAAGHGVSAFFERLSAVSPAGGRRAYVQRKRAASAGQASLMSVDMQRSAGVELSANPMYNAMYYSEIDKDREVQAGNEKEILQAVTLNDANFMSEETRRISAYSISNSGHPGRAPTQQEDPQQGRKGKGGRHSSMMMSTQFPSIFFDMKHVSFNSESSSNGGSKQMHIPDALAKSDTFSRGSLDAGDGEDNGLDDFFDYSRGGEEDGAGEEDGKGDASASAADQASRTPATAANREPKPGNREGRATSERNSNMSLTGMIKRFSLVDVADDAEESEEDGPICSQSIRSVLLMRLEVDGRTSDLDALSTFLSISVLFLILMHPTVSTYMFQVFNCERIYYEEEVVRYFLVLDRSLECYTRTWYHMRAVAVLVITLYILGFPLFLAIISYSMFNMKRVEVYGQVQYVPKNFLIQNRKARAPSVAVPNNAQDSEEYTYHVYHSNGLDLVQVEPLWRAPGHMQSALQHPLVQALIGPQIEHFKPTHFYWGLCYEILRRVLSTSAVILVQTALNGARYDLIYAQTMSILALILQAQVKPYNKADINLVQTLSIGSQALIMLLLTTNKYITTTTAATDTVGWLMVVMQIALFVFIGLKMLHYLIPWIQTHFPQSDMFDQGAHRRQSRWDPSSQETIEQTSPARMSFM</sequence>
<keyword evidence="4" id="KW-1185">Reference proteome</keyword>
<name>A0AAE0FJK3_9CHLO</name>
<feature type="compositionally biased region" description="Polar residues" evidence="1">
    <location>
        <begin position="115"/>
        <end position="132"/>
    </location>
</feature>
<accession>A0AAE0FJK3</accession>
<feature type="region of interest" description="Disordered" evidence="1">
    <location>
        <begin position="115"/>
        <end position="146"/>
    </location>
</feature>
<dbReference type="AlphaFoldDB" id="A0AAE0FJK3"/>
<feature type="transmembrane region" description="Helical" evidence="2">
    <location>
        <begin position="553"/>
        <end position="575"/>
    </location>
</feature>
<keyword evidence="2" id="KW-0812">Transmembrane</keyword>
<dbReference type="EMBL" id="LGRX02017372">
    <property type="protein sequence ID" value="KAK3260862.1"/>
    <property type="molecule type" value="Genomic_DNA"/>
</dbReference>
<evidence type="ECO:0008006" key="5">
    <source>
        <dbReference type="Google" id="ProtNLM"/>
    </source>
</evidence>
<feature type="compositionally biased region" description="Low complexity" evidence="1">
    <location>
        <begin position="227"/>
        <end position="237"/>
    </location>
</feature>
<evidence type="ECO:0000256" key="1">
    <source>
        <dbReference type="SAM" id="MobiDB-lite"/>
    </source>
</evidence>
<proteinExistence type="predicted"/>
<keyword evidence="2" id="KW-0472">Membrane</keyword>
<feature type="region of interest" description="Disordered" evidence="1">
    <location>
        <begin position="190"/>
        <end position="264"/>
    </location>
</feature>
<gene>
    <name evidence="3" type="ORF">CYMTET_30205</name>
</gene>
<dbReference type="Proteomes" id="UP001190700">
    <property type="component" value="Unassembled WGS sequence"/>
</dbReference>
<feature type="compositionally biased region" description="Acidic residues" evidence="1">
    <location>
        <begin position="197"/>
        <end position="208"/>
    </location>
</feature>